<reference evidence="2 3" key="1">
    <citation type="journal article" date="2019" name="Sci. Rep.">
        <title>Orb-weaving spider Araneus ventricosus genome elucidates the spidroin gene catalogue.</title>
        <authorList>
            <person name="Kono N."/>
            <person name="Nakamura H."/>
            <person name="Ohtoshi R."/>
            <person name="Moran D.A.P."/>
            <person name="Shinohara A."/>
            <person name="Yoshida Y."/>
            <person name="Fujiwara M."/>
            <person name="Mori M."/>
            <person name="Tomita M."/>
            <person name="Arakawa K."/>
        </authorList>
    </citation>
    <scope>NUCLEOTIDE SEQUENCE [LARGE SCALE GENOMIC DNA]</scope>
</reference>
<accession>A0A4Y2FGU2</accession>
<organism evidence="2 3">
    <name type="scientific">Araneus ventricosus</name>
    <name type="common">Orbweaver spider</name>
    <name type="synonym">Epeira ventricosa</name>
    <dbReference type="NCBI Taxonomy" id="182803"/>
    <lineage>
        <taxon>Eukaryota</taxon>
        <taxon>Metazoa</taxon>
        <taxon>Ecdysozoa</taxon>
        <taxon>Arthropoda</taxon>
        <taxon>Chelicerata</taxon>
        <taxon>Arachnida</taxon>
        <taxon>Araneae</taxon>
        <taxon>Araneomorphae</taxon>
        <taxon>Entelegynae</taxon>
        <taxon>Araneoidea</taxon>
        <taxon>Araneidae</taxon>
        <taxon>Araneus</taxon>
    </lineage>
</organism>
<proteinExistence type="predicted"/>
<evidence type="ECO:0000313" key="2">
    <source>
        <dbReference type="EMBL" id="GBM38784.1"/>
    </source>
</evidence>
<feature type="compositionally biased region" description="Polar residues" evidence="1">
    <location>
        <begin position="1"/>
        <end position="11"/>
    </location>
</feature>
<name>A0A4Y2FGU2_ARAVE</name>
<gene>
    <name evidence="2" type="ORF">AVEN_210520_1</name>
</gene>
<comment type="caution">
    <text evidence="2">The sequence shown here is derived from an EMBL/GenBank/DDBJ whole genome shotgun (WGS) entry which is preliminary data.</text>
</comment>
<keyword evidence="3" id="KW-1185">Reference proteome</keyword>
<dbReference type="EMBL" id="BGPR01000877">
    <property type="protein sequence ID" value="GBM38784.1"/>
    <property type="molecule type" value="Genomic_DNA"/>
</dbReference>
<evidence type="ECO:0000313" key="3">
    <source>
        <dbReference type="Proteomes" id="UP000499080"/>
    </source>
</evidence>
<feature type="region of interest" description="Disordered" evidence="1">
    <location>
        <begin position="1"/>
        <end position="37"/>
    </location>
</feature>
<dbReference type="Proteomes" id="UP000499080">
    <property type="component" value="Unassembled WGS sequence"/>
</dbReference>
<sequence>MPTDPWNQNISGRARRPSGNVSASGSEGSRPKLDTTEGSPYLWVWYTLNITWVKLPPTGLEREVPAQVLSSSCDRDSKLRGLSENSCRVACKMGREYN</sequence>
<dbReference type="AlphaFoldDB" id="A0A4Y2FGU2"/>
<protein>
    <submittedName>
        <fullName evidence="2">Uncharacterized protein</fullName>
    </submittedName>
</protein>
<evidence type="ECO:0000256" key="1">
    <source>
        <dbReference type="SAM" id="MobiDB-lite"/>
    </source>
</evidence>